<proteinExistence type="predicted"/>
<protein>
    <submittedName>
        <fullName evidence="1">Uncharacterized protein</fullName>
    </submittedName>
</protein>
<evidence type="ECO:0000313" key="2">
    <source>
        <dbReference type="Proteomes" id="UP000199060"/>
    </source>
</evidence>
<sequence>MLTKAQPLAGIRPQKTWMRFDPFKGMRITSFSYKQKKMHYQNTKIYFESNFYTIDFHKFK</sequence>
<reference evidence="2" key="1">
    <citation type="submission" date="2016-10" db="EMBL/GenBank/DDBJ databases">
        <authorList>
            <person name="Varghese N."/>
            <person name="Submissions S."/>
        </authorList>
    </citation>
    <scope>NUCLEOTIDE SEQUENCE [LARGE SCALE GENOMIC DNA]</scope>
    <source>
        <strain evidence="2">DSM 23095</strain>
    </source>
</reference>
<dbReference type="AlphaFoldDB" id="A0A1G6Q4R5"/>
<gene>
    <name evidence="1" type="ORF">SAMN04488104_100848</name>
</gene>
<accession>A0A1G6Q4R5</accession>
<keyword evidence="2" id="KW-1185">Reference proteome</keyword>
<dbReference type="STRING" id="686796.SAMN04488104_100848"/>
<dbReference type="EMBL" id="FNAC01000008">
    <property type="protein sequence ID" value="SDC87450.1"/>
    <property type="molecule type" value="Genomic_DNA"/>
</dbReference>
<dbReference type="Proteomes" id="UP000199060">
    <property type="component" value="Unassembled WGS sequence"/>
</dbReference>
<organism evidence="1 2">
    <name type="scientific">Algoriphagus faecimaris</name>
    <dbReference type="NCBI Taxonomy" id="686796"/>
    <lineage>
        <taxon>Bacteria</taxon>
        <taxon>Pseudomonadati</taxon>
        <taxon>Bacteroidota</taxon>
        <taxon>Cytophagia</taxon>
        <taxon>Cytophagales</taxon>
        <taxon>Cyclobacteriaceae</taxon>
        <taxon>Algoriphagus</taxon>
    </lineage>
</organism>
<name>A0A1G6Q4R5_9BACT</name>
<evidence type="ECO:0000313" key="1">
    <source>
        <dbReference type="EMBL" id="SDC87450.1"/>
    </source>
</evidence>